<keyword evidence="2" id="KW-0472">Membrane</keyword>
<dbReference type="GO" id="GO:0022857">
    <property type="term" value="F:transmembrane transporter activity"/>
    <property type="evidence" value="ECO:0007669"/>
    <property type="project" value="InterPro"/>
</dbReference>
<evidence type="ECO:0000313" key="5">
    <source>
        <dbReference type="Proteomes" id="UP000769157"/>
    </source>
</evidence>
<dbReference type="RefSeq" id="XP_046061416.1">
    <property type="nucleotide sequence ID" value="XM_046205476.1"/>
</dbReference>
<feature type="transmembrane region" description="Helical" evidence="2">
    <location>
        <begin position="379"/>
        <end position="401"/>
    </location>
</feature>
<dbReference type="InterPro" id="IPR011701">
    <property type="entry name" value="MFS"/>
</dbReference>
<dbReference type="PANTHER" id="PTHR23520:SF2">
    <property type="entry name" value="ABR173CP"/>
    <property type="match status" value="1"/>
</dbReference>
<dbReference type="GO" id="GO:0000329">
    <property type="term" value="C:fungal-type vacuole membrane"/>
    <property type="evidence" value="ECO:0007669"/>
    <property type="project" value="TreeGrafter"/>
</dbReference>
<dbReference type="SUPFAM" id="SSF103473">
    <property type="entry name" value="MFS general substrate transporter"/>
    <property type="match status" value="1"/>
</dbReference>
<dbReference type="PROSITE" id="PS50850">
    <property type="entry name" value="MFS"/>
    <property type="match status" value="1"/>
</dbReference>
<feature type="transmembrane region" description="Helical" evidence="2">
    <location>
        <begin position="228"/>
        <end position="250"/>
    </location>
</feature>
<proteinExistence type="predicted"/>
<sequence length="411" mass="44680">MASFGLTNQVLTLYLKELQIRESLIGLFMSLTMIGDTLLSYFLVWNSNKIGNRRVMIIGGLLMLGSGIVFAWGTDNFALLLTASILGVISPSGNETGPFKSIEEAVLATLTPTDHRPEVFAIHAVLAAAGASLGELGAGFFVQTMVSKFNWSFVEAYRNTFIIYCAIAVLKLVLMFFLSKKCEISNATLEDGASGTEASESTPLLVSTVEYQTVTGLAPETQRTLFKLLVTFTIDSFGAGFMPVAWIIYYFRYQFDASPATLGTIFSSLDILQAFAAFPSAWFAKHVGPIKSSIFTQIPCGLALLCIPLLGRTLPLATVFLLFNQTFTAFDVIPRQILLTSVTSPEELPKVMGTVNIAKTAVRAISPNFTGILAQKGQLWVCFVLNAVNLIVANLILGYNFPHLDSQLVKS</sequence>
<dbReference type="PANTHER" id="PTHR23520">
    <property type="entry name" value="TRANSPORTER, PUTATIVE (AFU_ORTHOLOGUE AFUA_3G04000)-RELATED"/>
    <property type="match status" value="1"/>
</dbReference>
<evidence type="ECO:0000313" key="4">
    <source>
        <dbReference type="EMBL" id="KAH3666212.1"/>
    </source>
</evidence>
<gene>
    <name evidence="4" type="ORF">OGAPHI_004401</name>
</gene>
<feature type="domain" description="Major facilitator superfamily (MFS) profile" evidence="3">
    <location>
        <begin position="1"/>
        <end position="405"/>
    </location>
</feature>
<dbReference type="GeneID" id="70236366"/>
<comment type="subcellular location">
    <subcellularLocation>
        <location evidence="1">Membrane</location>
        <topology evidence="1">Multi-pass membrane protein</topology>
    </subcellularLocation>
</comment>
<feature type="transmembrane region" description="Helical" evidence="2">
    <location>
        <begin position="55"/>
        <end position="73"/>
    </location>
</feature>
<accession>A0A9P8P6L1</accession>
<feature type="transmembrane region" description="Helical" evidence="2">
    <location>
        <begin position="302"/>
        <end position="323"/>
    </location>
</feature>
<reference evidence="4" key="2">
    <citation type="submission" date="2021-01" db="EMBL/GenBank/DDBJ databases">
        <authorList>
            <person name="Schikora-Tamarit M.A."/>
        </authorList>
    </citation>
    <scope>NUCLEOTIDE SEQUENCE</scope>
    <source>
        <strain evidence="4">CBS6075</strain>
    </source>
</reference>
<feature type="transmembrane region" description="Helical" evidence="2">
    <location>
        <begin position="120"/>
        <end position="141"/>
    </location>
</feature>
<comment type="caution">
    <text evidence="4">The sequence shown here is derived from an EMBL/GenBank/DDBJ whole genome shotgun (WGS) entry which is preliminary data.</text>
</comment>
<keyword evidence="2" id="KW-0812">Transmembrane</keyword>
<reference evidence="4" key="1">
    <citation type="journal article" date="2021" name="Open Biol.">
        <title>Shared evolutionary footprints suggest mitochondrial oxidative damage underlies multiple complex I losses in fungi.</title>
        <authorList>
            <person name="Schikora-Tamarit M.A."/>
            <person name="Marcet-Houben M."/>
            <person name="Nosek J."/>
            <person name="Gabaldon T."/>
        </authorList>
    </citation>
    <scope>NUCLEOTIDE SEQUENCE</scope>
    <source>
        <strain evidence="4">CBS6075</strain>
    </source>
</reference>
<dbReference type="Proteomes" id="UP000769157">
    <property type="component" value="Unassembled WGS sequence"/>
</dbReference>
<evidence type="ECO:0000256" key="1">
    <source>
        <dbReference type="ARBA" id="ARBA00004141"/>
    </source>
</evidence>
<dbReference type="AlphaFoldDB" id="A0A9P8P6L1"/>
<protein>
    <recommendedName>
        <fullName evidence="3">Major facilitator superfamily (MFS) profile domain-containing protein</fullName>
    </recommendedName>
</protein>
<keyword evidence="2" id="KW-1133">Transmembrane helix</keyword>
<feature type="transmembrane region" description="Helical" evidence="2">
    <location>
        <begin position="161"/>
        <end position="179"/>
    </location>
</feature>
<name>A0A9P8P6L1_9ASCO</name>
<evidence type="ECO:0000259" key="3">
    <source>
        <dbReference type="PROSITE" id="PS50850"/>
    </source>
</evidence>
<dbReference type="InterPro" id="IPR020846">
    <property type="entry name" value="MFS_dom"/>
</dbReference>
<feature type="transmembrane region" description="Helical" evidence="2">
    <location>
        <begin position="262"/>
        <end position="282"/>
    </location>
</feature>
<evidence type="ECO:0000256" key="2">
    <source>
        <dbReference type="SAM" id="Phobius"/>
    </source>
</evidence>
<dbReference type="OrthoDB" id="10027823at2759"/>
<organism evidence="4 5">
    <name type="scientific">Ogataea philodendri</name>
    <dbReference type="NCBI Taxonomy" id="1378263"/>
    <lineage>
        <taxon>Eukaryota</taxon>
        <taxon>Fungi</taxon>
        <taxon>Dikarya</taxon>
        <taxon>Ascomycota</taxon>
        <taxon>Saccharomycotina</taxon>
        <taxon>Pichiomycetes</taxon>
        <taxon>Pichiales</taxon>
        <taxon>Pichiaceae</taxon>
        <taxon>Ogataea</taxon>
    </lineage>
</organism>
<dbReference type="Gene3D" id="1.20.1250.20">
    <property type="entry name" value="MFS general substrate transporter like domains"/>
    <property type="match status" value="2"/>
</dbReference>
<feature type="transmembrane region" description="Helical" evidence="2">
    <location>
        <begin position="24"/>
        <end position="43"/>
    </location>
</feature>
<dbReference type="InterPro" id="IPR036259">
    <property type="entry name" value="MFS_trans_sf"/>
</dbReference>
<dbReference type="Pfam" id="PF07690">
    <property type="entry name" value="MFS_1"/>
    <property type="match status" value="2"/>
</dbReference>
<dbReference type="EMBL" id="JAEUBE010000295">
    <property type="protein sequence ID" value="KAH3666212.1"/>
    <property type="molecule type" value="Genomic_DNA"/>
</dbReference>
<keyword evidence="5" id="KW-1185">Reference proteome</keyword>